<keyword evidence="13" id="KW-1185">Reference proteome</keyword>
<evidence type="ECO:0000256" key="6">
    <source>
        <dbReference type="ARBA" id="ARBA00022737"/>
    </source>
</evidence>
<evidence type="ECO:0000256" key="10">
    <source>
        <dbReference type="SAM" id="SignalP"/>
    </source>
</evidence>
<dbReference type="Proteomes" id="UP000565441">
    <property type="component" value="Unassembled WGS sequence"/>
</dbReference>
<keyword evidence="9" id="KW-0862">Zinc</keyword>
<feature type="signal peptide" evidence="10">
    <location>
        <begin position="1"/>
        <end position="16"/>
    </location>
</feature>
<keyword evidence="7" id="KW-0863">Zinc-finger</keyword>
<dbReference type="SMART" id="SM00647">
    <property type="entry name" value="IBR"/>
    <property type="match status" value="1"/>
</dbReference>
<dbReference type="OrthoDB" id="1431934at2759"/>
<dbReference type="GO" id="GO:0016567">
    <property type="term" value="P:protein ubiquitination"/>
    <property type="evidence" value="ECO:0007669"/>
    <property type="project" value="InterPro"/>
</dbReference>
<dbReference type="EMBL" id="JAACJP010000023">
    <property type="protein sequence ID" value="KAF5377545.1"/>
    <property type="molecule type" value="Genomic_DNA"/>
</dbReference>
<dbReference type="InterPro" id="IPR002867">
    <property type="entry name" value="IBR_dom"/>
</dbReference>
<comment type="pathway">
    <text evidence="2">Protein modification; protein ubiquitination.</text>
</comment>
<evidence type="ECO:0000256" key="1">
    <source>
        <dbReference type="ARBA" id="ARBA00001798"/>
    </source>
</evidence>
<name>A0A8H5H6J4_9AGAR</name>
<evidence type="ECO:0000256" key="5">
    <source>
        <dbReference type="ARBA" id="ARBA00022723"/>
    </source>
</evidence>
<keyword evidence="10" id="KW-0732">Signal</keyword>
<dbReference type="CDD" id="cd20354">
    <property type="entry name" value="Rcat_RBR_RNF14"/>
    <property type="match status" value="1"/>
</dbReference>
<comment type="catalytic activity">
    <reaction evidence="1">
        <text>[E2 ubiquitin-conjugating enzyme]-S-ubiquitinyl-L-cysteine + [acceptor protein]-L-lysine = [E2 ubiquitin-conjugating enzyme]-L-cysteine + [acceptor protein]-N(6)-ubiquitinyl-L-lysine.</text>
        <dbReference type="EC" id="2.3.2.31"/>
    </reaction>
</comment>
<feature type="domain" description="RING-type" evidence="11">
    <location>
        <begin position="1"/>
        <end position="142"/>
    </location>
</feature>
<dbReference type="GO" id="GO:0061630">
    <property type="term" value="F:ubiquitin protein ligase activity"/>
    <property type="evidence" value="ECO:0007669"/>
    <property type="project" value="UniProtKB-EC"/>
</dbReference>
<evidence type="ECO:0000256" key="7">
    <source>
        <dbReference type="ARBA" id="ARBA00022771"/>
    </source>
</evidence>
<dbReference type="EC" id="2.3.2.31" evidence="3"/>
<evidence type="ECO:0000256" key="4">
    <source>
        <dbReference type="ARBA" id="ARBA00022679"/>
    </source>
</evidence>
<gene>
    <name evidence="12" type="ORF">D9615_005197</name>
</gene>
<evidence type="ECO:0000313" key="12">
    <source>
        <dbReference type="EMBL" id="KAF5377545.1"/>
    </source>
</evidence>
<dbReference type="InterPro" id="IPR047548">
    <property type="entry name" value="Rcat_RBR_RNF14"/>
</dbReference>
<comment type="caution">
    <text evidence="12">The sequence shown here is derived from an EMBL/GenBank/DDBJ whole genome shotgun (WGS) entry which is preliminary data.</text>
</comment>
<keyword evidence="5" id="KW-0479">Metal-binding</keyword>
<dbReference type="PROSITE" id="PS51873">
    <property type="entry name" value="TRIAD"/>
    <property type="match status" value="1"/>
</dbReference>
<evidence type="ECO:0000256" key="3">
    <source>
        <dbReference type="ARBA" id="ARBA00012251"/>
    </source>
</evidence>
<reference evidence="12 13" key="1">
    <citation type="journal article" date="2020" name="ISME J.">
        <title>Uncovering the hidden diversity of litter-decomposition mechanisms in mushroom-forming fungi.</title>
        <authorList>
            <person name="Floudas D."/>
            <person name="Bentzer J."/>
            <person name="Ahren D."/>
            <person name="Johansson T."/>
            <person name="Persson P."/>
            <person name="Tunlid A."/>
        </authorList>
    </citation>
    <scope>NUCLEOTIDE SEQUENCE [LARGE SCALE GENOMIC DNA]</scope>
    <source>
        <strain evidence="12 13">CBS 661.87</strain>
    </source>
</reference>
<dbReference type="PANTHER" id="PTHR11685">
    <property type="entry name" value="RBR FAMILY RING FINGER AND IBR DOMAIN-CONTAINING"/>
    <property type="match status" value="1"/>
</dbReference>
<dbReference type="InterPro" id="IPR031127">
    <property type="entry name" value="E3_UB_ligase_RBR"/>
</dbReference>
<organism evidence="12 13">
    <name type="scientific">Tricholomella constricta</name>
    <dbReference type="NCBI Taxonomy" id="117010"/>
    <lineage>
        <taxon>Eukaryota</taxon>
        <taxon>Fungi</taxon>
        <taxon>Dikarya</taxon>
        <taxon>Basidiomycota</taxon>
        <taxon>Agaricomycotina</taxon>
        <taxon>Agaricomycetes</taxon>
        <taxon>Agaricomycetidae</taxon>
        <taxon>Agaricales</taxon>
        <taxon>Tricholomatineae</taxon>
        <taxon>Lyophyllaceae</taxon>
        <taxon>Tricholomella</taxon>
    </lineage>
</organism>
<dbReference type="Pfam" id="PF22191">
    <property type="entry name" value="IBR_1"/>
    <property type="match status" value="1"/>
</dbReference>
<proteinExistence type="predicted"/>
<keyword evidence="6" id="KW-0677">Repeat</keyword>
<dbReference type="SUPFAM" id="SSF57850">
    <property type="entry name" value="RING/U-box"/>
    <property type="match status" value="1"/>
</dbReference>
<evidence type="ECO:0000256" key="2">
    <source>
        <dbReference type="ARBA" id="ARBA00004906"/>
    </source>
</evidence>
<feature type="chain" id="PRO_5034271839" description="RBR-type E3 ubiquitin transferase" evidence="10">
    <location>
        <begin position="17"/>
        <end position="161"/>
    </location>
</feature>
<keyword evidence="4" id="KW-0808">Transferase</keyword>
<dbReference type="Gene3D" id="1.20.120.1750">
    <property type="match status" value="1"/>
</dbReference>
<evidence type="ECO:0000256" key="8">
    <source>
        <dbReference type="ARBA" id="ARBA00022786"/>
    </source>
</evidence>
<evidence type="ECO:0000259" key="11">
    <source>
        <dbReference type="PROSITE" id="PS51873"/>
    </source>
</evidence>
<sequence length="161" mass="18663">MSSMLIFVLRVLSANMVPIRILLRHGPITACPIAHSEKLVLEYLNLAEGSMERHFIERRFGKTNVLKLVKHYEEEQANKEWLEASTMACPGCEVHVEKSLGCNHMTCTKCRQHFCYRCGTKLAGKDPYRHYSTVGDRCYNKLFDFQAEDEEWQPVEGFFVE</sequence>
<accession>A0A8H5H6J4</accession>
<keyword evidence="8" id="KW-0833">Ubl conjugation pathway</keyword>
<dbReference type="GO" id="GO:0008270">
    <property type="term" value="F:zinc ion binding"/>
    <property type="evidence" value="ECO:0007669"/>
    <property type="project" value="UniProtKB-KW"/>
</dbReference>
<evidence type="ECO:0000256" key="9">
    <source>
        <dbReference type="ARBA" id="ARBA00022833"/>
    </source>
</evidence>
<protein>
    <recommendedName>
        <fullName evidence="3">RBR-type E3 ubiquitin transferase</fullName>
        <ecNumber evidence="3">2.3.2.31</ecNumber>
    </recommendedName>
</protein>
<dbReference type="InterPro" id="IPR044066">
    <property type="entry name" value="TRIAD_supradom"/>
</dbReference>
<dbReference type="AlphaFoldDB" id="A0A8H5H6J4"/>
<evidence type="ECO:0000313" key="13">
    <source>
        <dbReference type="Proteomes" id="UP000565441"/>
    </source>
</evidence>